<gene>
    <name evidence="3" type="primary">rfaQ_2</name>
    <name evidence="3" type="ORF">DSM104440_03753</name>
</gene>
<dbReference type="RefSeq" id="WP_171165435.1">
    <property type="nucleotide sequence ID" value="NZ_CP053073.1"/>
</dbReference>
<dbReference type="SUPFAM" id="SSF53756">
    <property type="entry name" value="UDP-Glycosyltransferase/glycogen phosphorylase"/>
    <property type="match status" value="1"/>
</dbReference>
<keyword evidence="4" id="KW-1185">Reference proteome</keyword>
<dbReference type="Proteomes" id="UP000503096">
    <property type="component" value="Chromosome"/>
</dbReference>
<proteinExistence type="predicted"/>
<evidence type="ECO:0000256" key="1">
    <source>
        <dbReference type="ARBA" id="ARBA00022676"/>
    </source>
</evidence>
<dbReference type="EC" id="2.-.-.-" evidence="3"/>
<keyword evidence="1" id="KW-0328">Glycosyltransferase</keyword>
<keyword evidence="2 3" id="KW-0808">Transferase</keyword>
<reference evidence="3 4" key="1">
    <citation type="submission" date="2020-04" db="EMBL/GenBank/DDBJ databases">
        <title>Usitatibacter rugosus gen. nov., sp. nov. and Usitatibacter palustris sp. nov., novel members of Usitatibacteraceae fam. nov. within the order Nitrosomonadales isolated from soil.</title>
        <authorList>
            <person name="Huber K.J."/>
            <person name="Neumann-Schaal M."/>
            <person name="Geppert A."/>
            <person name="Luckner M."/>
            <person name="Wanner G."/>
            <person name="Overmann J."/>
        </authorList>
    </citation>
    <scope>NUCLEOTIDE SEQUENCE [LARGE SCALE GENOMIC DNA]</scope>
    <source>
        <strain evidence="3 4">Swamp67</strain>
    </source>
</reference>
<dbReference type="InParanoid" id="A0A6M4HBE1"/>
<dbReference type="KEGG" id="upl:DSM104440_03753"/>
<dbReference type="CDD" id="cd03789">
    <property type="entry name" value="GT9_LPS_heptosyltransferase"/>
    <property type="match status" value="1"/>
</dbReference>
<dbReference type="Gene3D" id="3.40.50.2000">
    <property type="entry name" value="Glycogen Phosphorylase B"/>
    <property type="match status" value="2"/>
</dbReference>
<dbReference type="GO" id="GO:0005829">
    <property type="term" value="C:cytosol"/>
    <property type="evidence" value="ECO:0007669"/>
    <property type="project" value="TreeGrafter"/>
</dbReference>
<dbReference type="EMBL" id="CP053073">
    <property type="protein sequence ID" value="QJR16916.1"/>
    <property type="molecule type" value="Genomic_DNA"/>
</dbReference>
<dbReference type="InterPro" id="IPR002201">
    <property type="entry name" value="Glyco_trans_9"/>
</dbReference>
<accession>A0A6M4HBE1</accession>
<evidence type="ECO:0000313" key="4">
    <source>
        <dbReference type="Proteomes" id="UP000503096"/>
    </source>
</evidence>
<dbReference type="AlphaFoldDB" id="A0A6M4HBE1"/>
<sequence length="334" mass="36874">MKILVVRRDNIGDLVLTTPVFAALRAHFPEARIDAFVNSYNAPVLAGHPHVDRVHSYTKGKHRDEGGAISGAWSRLRQLMSLRGEHYDHVLVATPGYRPREIQFARWLAPAHIAAFVAPGQNVAGVDEPVEFVPNVGRHQVEETFRILTPLGIYDAPPALHIAAKRERRAGPATIAVHVSARKASSRWPEERFAPLMRALHERFAAKLRLFWSPGTEDDPRHPGDDQKARRILEAAKGIPVEPCETRELGELIAGLAQCDAMVCSDGGAMHLAAALGLPVVCFFGESDAASWRPWGVPYRVLQPASRNVRDVTLEETLRACEEIFSPTISPART</sequence>
<dbReference type="InterPro" id="IPR051199">
    <property type="entry name" value="LPS_LOS_Heptosyltrfase"/>
</dbReference>
<protein>
    <submittedName>
        <fullName evidence="3">Lipopolysaccharide core heptosyltransferase RfaQ</fullName>
        <ecNumber evidence="3">2.-.-.-</ecNumber>
    </submittedName>
</protein>
<evidence type="ECO:0000313" key="3">
    <source>
        <dbReference type="EMBL" id="QJR16916.1"/>
    </source>
</evidence>
<organism evidence="3 4">
    <name type="scientific">Usitatibacter palustris</name>
    <dbReference type="NCBI Taxonomy" id="2732487"/>
    <lineage>
        <taxon>Bacteria</taxon>
        <taxon>Pseudomonadati</taxon>
        <taxon>Pseudomonadota</taxon>
        <taxon>Betaproteobacteria</taxon>
        <taxon>Nitrosomonadales</taxon>
        <taxon>Usitatibacteraceae</taxon>
        <taxon>Usitatibacter</taxon>
    </lineage>
</organism>
<dbReference type="PANTHER" id="PTHR30160:SF1">
    <property type="entry name" value="LIPOPOLYSACCHARIDE 1,2-N-ACETYLGLUCOSAMINETRANSFERASE-RELATED"/>
    <property type="match status" value="1"/>
</dbReference>
<dbReference type="GO" id="GO:0008713">
    <property type="term" value="F:ADP-heptose-lipopolysaccharide heptosyltransferase activity"/>
    <property type="evidence" value="ECO:0007669"/>
    <property type="project" value="TreeGrafter"/>
</dbReference>
<evidence type="ECO:0000256" key="2">
    <source>
        <dbReference type="ARBA" id="ARBA00022679"/>
    </source>
</evidence>
<dbReference type="GO" id="GO:0009244">
    <property type="term" value="P:lipopolysaccharide core region biosynthetic process"/>
    <property type="evidence" value="ECO:0007669"/>
    <property type="project" value="TreeGrafter"/>
</dbReference>
<dbReference type="Pfam" id="PF01075">
    <property type="entry name" value="Glyco_transf_9"/>
    <property type="match status" value="1"/>
</dbReference>
<dbReference type="PANTHER" id="PTHR30160">
    <property type="entry name" value="TETRAACYLDISACCHARIDE 4'-KINASE-RELATED"/>
    <property type="match status" value="1"/>
</dbReference>
<name>A0A6M4HBE1_9PROT</name>